<dbReference type="GO" id="GO:0042910">
    <property type="term" value="F:xenobiotic transmembrane transporter activity"/>
    <property type="evidence" value="ECO:0007669"/>
    <property type="project" value="InterPro"/>
</dbReference>
<keyword evidence="3" id="KW-1185">Reference proteome</keyword>
<proteinExistence type="inferred from homology"/>
<comment type="caution">
    <text evidence="2">The sequence shown here is derived from an EMBL/GenBank/DDBJ whole genome shotgun (WGS) entry which is preliminary data.</text>
</comment>
<dbReference type="OrthoDB" id="1742035at2759"/>
<gene>
    <name evidence="2" type="ORF">NE237_003287</name>
</gene>
<dbReference type="EMBL" id="JAMYWD010000005">
    <property type="protein sequence ID" value="KAJ4970188.1"/>
    <property type="molecule type" value="Genomic_DNA"/>
</dbReference>
<dbReference type="Proteomes" id="UP001141806">
    <property type="component" value="Unassembled WGS sequence"/>
</dbReference>
<name>A0A9Q0KGF4_9MAGN</name>
<dbReference type="Pfam" id="PF01554">
    <property type="entry name" value="MatE"/>
    <property type="match status" value="1"/>
</dbReference>
<comment type="similarity">
    <text evidence="1">Belongs to the multi antimicrobial extrusion (MATE) (TC 2.A.66.1) family.</text>
</comment>
<protein>
    <submittedName>
        <fullName evidence="2">Uncharacterized protein</fullName>
    </submittedName>
</protein>
<reference evidence="2" key="1">
    <citation type="journal article" date="2023" name="Plant J.">
        <title>The genome of the king protea, Protea cynaroides.</title>
        <authorList>
            <person name="Chang J."/>
            <person name="Duong T.A."/>
            <person name="Schoeman C."/>
            <person name="Ma X."/>
            <person name="Roodt D."/>
            <person name="Barker N."/>
            <person name="Li Z."/>
            <person name="Van de Peer Y."/>
            <person name="Mizrachi E."/>
        </authorList>
    </citation>
    <scope>NUCLEOTIDE SEQUENCE</scope>
    <source>
        <tissue evidence="2">Young leaves</tissue>
    </source>
</reference>
<organism evidence="2 3">
    <name type="scientific">Protea cynaroides</name>
    <dbReference type="NCBI Taxonomy" id="273540"/>
    <lineage>
        <taxon>Eukaryota</taxon>
        <taxon>Viridiplantae</taxon>
        <taxon>Streptophyta</taxon>
        <taxon>Embryophyta</taxon>
        <taxon>Tracheophyta</taxon>
        <taxon>Spermatophyta</taxon>
        <taxon>Magnoliopsida</taxon>
        <taxon>Proteales</taxon>
        <taxon>Proteaceae</taxon>
        <taxon>Protea</taxon>
    </lineage>
</organism>
<evidence type="ECO:0000313" key="3">
    <source>
        <dbReference type="Proteomes" id="UP001141806"/>
    </source>
</evidence>
<dbReference type="AlphaFoldDB" id="A0A9Q0KGF4"/>
<sequence length="158" mass="17531">MLFLGYLGDIQLAGGSLSIGFANITGYSVIKGLAMGMEPICCQAYGAKRACELGNAPRTAACGVLTGSRTSLGRSKYKFWLLLPHWVANSSTHEFWVQDRLPGAVVWAWSSGSFMLEHDDVYIDRVDWKHQAKRARELTRAAEGHLYDLETSLLHRDP</sequence>
<evidence type="ECO:0000313" key="2">
    <source>
        <dbReference type="EMBL" id="KAJ4970188.1"/>
    </source>
</evidence>
<accession>A0A9Q0KGF4</accession>
<dbReference type="GO" id="GO:0016020">
    <property type="term" value="C:membrane"/>
    <property type="evidence" value="ECO:0007669"/>
    <property type="project" value="InterPro"/>
</dbReference>
<dbReference type="InterPro" id="IPR002528">
    <property type="entry name" value="MATE_fam"/>
</dbReference>
<dbReference type="GO" id="GO:0015297">
    <property type="term" value="F:antiporter activity"/>
    <property type="evidence" value="ECO:0007669"/>
    <property type="project" value="InterPro"/>
</dbReference>
<evidence type="ECO:0000256" key="1">
    <source>
        <dbReference type="ARBA" id="ARBA00010199"/>
    </source>
</evidence>